<evidence type="ECO:0000256" key="2">
    <source>
        <dbReference type="SAM" id="Phobius"/>
    </source>
</evidence>
<keyword evidence="2" id="KW-1133">Transmembrane helix</keyword>
<evidence type="ECO:0000259" key="4">
    <source>
        <dbReference type="Pfam" id="PF22873"/>
    </source>
</evidence>
<protein>
    <submittedName>
        <fullName evidence="5">Out at first protein</fullName>
    </submittedName>
</protein>
<dbReference type="InterPro" id="IPR026315">
    <property type="entry name" value="Oaf"/>
</dbReference>
<dbReference type="EMBL" id="KK121356">
    <property type="protein sequence ID" value="KFM80315.1"/>
    <property type="molecule type" value="Genomic_DNA"/>
</dbReference>
<dbReference type="PANTHER" id="PTHR13423:SF2">
    <property type="entry name" value="OUT AT FIRST PROTEIN HOMOLOG"/>
    <property type="match status" value="1"/>
</dbReference>
<dbReference type="OMA" id="CHYGLSL"/>
<proteinExistence type="inferred from homology"/>
<evidence type="ECO:0000313" key="5">
    <source>
        <dbReference type="EMBL" id="KFM80315.1"/>
    </source>
</evidence>
<dbReference type="OrthoDB" id="5947176at2759"/>
<evidence type="ECO:0000256" key="1">
    <source>
        <dbReference type="ARBA" id="ARBA00005786"/>
    </source>
</evidence>
<gene>
    <name evidence="5" type="ORF">X975_09048</name>
</gene>
<keyword evidence="2" id="KW-0812">Transmembrane</keyword>
<comment type="similarity">
    <text evidence="1">Belongs to the OAF family.</text>
</comment>
<keyword evidence="2" id="KW-0472">Membrane</keyword>
<evidence type="ECO:0000313" key="6">
    <source>
        <dbReference type="Proteomes" id="UP000054359"/>
    </source>
</evidence>
<dbReference type="AlphaFoldDB" id="A0A087USH6"/>
<dbReference type="PANTHER" id="PTHR13423">
    <property type="entry name" value="OUT AT FIRST"/>
    <property type="match status" value="1"/>
</dbReference>
<feature type="non-terminal residue" evidence="5">
    <location>
        <position position="278"/>
    </location>
</feature>
<keyword evidence="6" id="KW-1185">Reference proteome</keyword>
<dbReference type="Pfam" id="PF14941">
    <property type="entry name" value="OAF_N"/>
    <property type="match status" value="1"/>
</dbReference>
<feature type="domain" description="Out at first C-terminal" evidence="4">
    <location>
        <begin position="210"/>
        <end position="278"/>
    </location>
</feature>
<feature type="domain" description="Out at first protein BRICHOS-like" evidence="3">
    <location>
        <begin position="35"/>
        <end position="183"/>
    </location>
</feature>
<sequence>MCLITRMLHLYFFESVTIVFAVFFNLAFLTSYDCQLVINVKNQGGDIVQETISSNTSADTITLEFQRPEGTLITQFIDFKSEVQIFRVLVLGEEERGQSQYQVLCFATQLSKNDFISADAMSKLRQRNPGAIRQPEEDRGKENLEMDLSIELDKSSVISPHLPYLCDEAAHSAYAREIDLRAWASPKALSRDIVTLTSSVKRAPPPKPVRCNVNNNLWQPCQCRLEICVGWYPCGLKYCHGKDSSGKTINYRCGIKTCRKCRAFDFFVQQKQQCLWDE</sequence>
<accession>A0A087USH6</accession>
<dbReference type="InterPro" id="IPR053897">
    <property type="entry name" value="Oaf_C"/>
</dbReference>
<dbReference type="Pfam" id="PF22873">
    <property type="entry name" value="OAF_C"/>
    <property type="match status" value="1"/>
</dbReference>
<dbReference type="Proteomes" id="UP000054359">
    <property type="component" value="Unassembled WGS sequence"/>
</dbReference>
<feature type="transmembrane region" description="Helical" evidence="2">
    <location>
        <begin position="12"/>
        <end position="32"/>
    </location>
</feature>
<dbReference type="InterPro" id="IPR053894">
    <property type="entry name" value="OAF_N"/>
</dbReference>
<evidence type="ECO:0000259" key="3">
    <source>
        <dbReference type="Pfam" id="PF14941"/>
    </source>
</evidence>
<name>A0A087USH6_STEMI</name>
<organism evidence="5 6">
    <name type="scientific">Stegodyphus mimosarum</name>
    <name type="common">African social velvet spider</name>
    <dbReference type="NCBI Taxonomy" id="407821"/>
    <lineage>
        <taxon>Eukaryota</taxon>
        <taxon>Metazoa</taxon>
        <taxon>Ecdysozoa</taxon>
        <taxon>Arthropoda</taxon>
        <taxon>Chelicerata</taxon>
        <taxon>Arachnida</taxon>
        <taxon>Araneae</taxon>
        <taxon>Araneomorphae</taxon>
        <taxon>Entelegynae</taxon>
        <taxon>Eresoidea</taxon>
        <taxon>Eresidae</taxon>
        <taxon>Stegodyphus</taxon>
    </lineage>
</organism>
<reference evidence="5 6" key="1">
    <citation type="submission" date="2013-11" db="EMBL/GenBank/DDBJ databases">
        <title>Genome sequencing of Stegodyphus mimosarum.</title>
        <authorList>
            <person name="Bechsgaard J."/>
        </authorList>
    </citation>
    <scope>NUCLEOTIDE SEQUENCE [LARGE SCALE GENOMIC DNA]</scope>
</reference>